<reference evidence="3" key="1">
    <citation type="submission" date="2016-10" db="EMBL/GenBank/DDBJ databases">
        <authorList>
            <person name="Varghese N."/>
            <person name="Submissions S."/>
        </authorList>
    </citation>
    <scope>NUCLEOTIDE SEQUENCE [LARGE SCALE GENOMIC DNA]</scope>
    <source>
        <strain evidence="3">CGMCC 4.578</strain>
    </source>
</reference>
<dbReference type="EMBL" id="FOFT01000017">
    <property type="protein sequence ID" value="SES49157.1"/>
    <property type="molecule type" value="Genomic_DNA"/>
</dbReference>
<name>A0A1H9XTW1_9PSEU</name>
<evidence type="ECO:0000256" key="1">
    <source>
        <dbReference type="SAM" id="MobiDB-lite"/>
    </source>
</evidence>
<evidence type="ECO:0000313" key="3">
    <source>
        <dbReference type="Proteomes" id="UP000199028"/>
    </source>
</evidence>
<keyword evidence="3" id="KW-1185">Reference proteome</keyword>
<gene>
    <name evidence="2" type="ORF">SAMN05216195_11795</name>
</gene>
<dbReference type="Proteomes" id="UP000199028">
    <property type="component" value="Unassembled WGS sequence"/>
</dbReference>
<dbReference type="AlphaFoldDB" id="A0A1H9XTW1"/>
<feature type="region of interest" description="Disordered" evidence="1">
    <location>
        <begin position="1"/>
        <end position="33"/>
    </location>
</feature>
<organism evidence="2 3">
    <name type="scientific">Lentzea flaviverrucosa</name>
    <dbReference type="NCBI Taxonomy" id="200379"/>
    <lineage>
        <taxon>Bacteria</taxon>
        <taxon>Bacillati</taxon>
        <taxon>Actinomycetota</taxon>
        <taxon>Actinomycetes</taxon>
        <taxon>Pseudonocardiales</taxon>
        <taxon>Pseudonocardiaceae</taxon>
        <taxon>Lentzea</taxon>
    </lineage>
</organism>
<protein>
    <submittedName>
        <fullName evidence="2">Uncharacterized protein</fullName>
    </submittedName>
</protein>
<sequence length="76" mass="8149">MRRCGGDPNVTEPAVSTAMRVPRKPPCRSGWSTTRTVAPSAVILARVLAGHRGSVTHTNRYPRLAAIMLSATPKLP</sequence>
<accession>A0A1H9XTW1</accession>
<evidence type="ECO:0000313" key="2">
    <source>
        <dbReference type="EMBL" id="SES49157.1"/>
    </source>
</evidence>
<proteinExistence type="predicted"/>